<feature type="domain" description="Carrier" evidence="3">
    <location>
        <begin position="179"/>
        <end position="254"/>
    </location>
</feature>
<comment type="caution">
    <text evidence="4">The sequence shown here is derived from an EMBL/GenBank/DDBJ whole genome shotgun (WGS) entry which is preliminary data.</text>
</comment>
<dbReference type="FunFam" id="3.30.300.30:FF:000010">
    <property type="entry name" value="Enterobactin synthetase component F"/>
    <property type="match status" value="1"/>
</dbReference>
<proteinExistence type="predicted"/>
<evidence type="ECO:0000313" key="4">
    <source>
        <dbReference type="EMBL" id="KAA6443596.1"/>
    </source>
</evidence>
<organism evidence="4 5">
    <name type="scientific">Bacillus swezeyi</name>
    <dbReference type="NCBI Taxonomy" id="1925020"/>
    <lineage>
        <taxon>Bacteria</taxon>
        <taxon>Bacillati</taxon>
        <taxon>Bacillota</taxon>
        <taxon>Bacilli</taxon>
        <taxon>Bacillales</taxon>
        <taxon>Bacillaceae</taxon>
        <taxon>Bacillus</taxon>
    </lineage>
</organism>
<dbReference type="AlphaFoldDB" id="A0A5M8R9R3"/>
<gene>
    <name evidence="4" type="ORF">DX927_24885</name>
</gene>
<dbReference type="Proteomes" id="UP000324326">
    <property type="component" value="Unassembled WGS sequence"/>
</dbReference>
<accession>A0A5M8R9R3</accession>
<dbReference type="RefSeq" id="WP_150150134.1">
    <property type="nucleotide sequence ID" value="NZ_QSND01000012.1"/>
</dbReference>
<sequence>MDEDGKLLPIGVPGELCIAGDGLSKGYLNRDELTSETFISHPFIPGERLYKTGDLAKWLPDGNIEFIGRIDHQVKIRGFRIELGEIESQLEKHEDINETIVTAREDGESRPYICAYITANRELPLEELRGFLGEKLPDYMIPAYFVKLDKLPLTKNGKVDRKALPEPDKTAGAEAEYEAPRNFVEKQIISILEEVLGTDRMGISCRFFDRGGNSLKAMQAVNSINKAFGINMGVSTFFENPTAKNLAHCVLHAEAESDGMIEYAEEEI</sequence>
<dbReference type="GO" id="GO:0031177">
    <property type="term" value="F:phosphopantetheine binding"/>
    <property type="evidence" value="ECO:0007669"/>
    <property type="project" value="TreeGrafter"/>
</dbReference>
<dbReference type="Pfam" id="PF13193">
    <property type="entry name" value="AMP-binding_C"/>
    <property type="match status" value="1"/>
</dbReference>
<reference evidence="4 5" key="1">
    <citation type="submission" date="2018-08" db="EMBL/GenBank/DDBJ databases">
        <title>Bacillus phenotypic plasticity.</title>
        <authorList>
            <person name="Hurtado E."/>
        </authorList>
    </citation>
    <scope>NUCLEOTIDE SEQUENCE [LARGE SCALE GENOMIC DNA]</scope>
    <source>
        <strain evidence="4 5">427</strain>
    </source>
</reference>
<protein>
    <submittedName>
        <fullName evidence="4">Non-ribosomal peptide synthetase</fullName>
    </submittedName>
</protein>
<keyword evidence="2" id="KW-0597">Phosphoprotein</keyword>
<dbReference type="InterPro" id="IPR009081">
    <property type="entry name" value="PP-bd_ACP"/>
</dbReference>
<name>A0A5M8R9R3_9BACI</name>
<dbReference type="Pfam" id="PF00550">
    <property type="entry name" value="PP-binding"/>
    <property type="match status" value="1"/>
</dbReference>
<dbReference type="InterPro" id="IPR045851">
    <property type="entry name" value="AMP-bd_C_sf"/>
</dbReference>
<dbReference type="PANTHER" id="PTHR45527:SF1">
    <property type="entry name" value="FATTY ACID SYNTHASE"/>
    <property type="match status" value="1"/>
</dbReference>
<feature type="non-terminal residue" evidence="4">
    <location>
        <position position="1"/>
    </location>
</feature>
<dbReference type="Gene3D" id="3.30.300.30">
    <property type="match status" value="1"/>
</dbReference>
<dbReference type="GO" id="GO:0044550">
    <property type="term" value="P:secondary metabolite biosynthetic process"/>
    <property type="evidence" value="ECO:0007669"/>
    <property type="project" value="TreeGrafter"/>
</dbReference>
<dbReference type="Gene3D" id="2.30.38.10">
    <property type="entry name" value="Luciferase, Domain 3"/>
    <property type="match status" value="1"/>
</dbReference>
<dbReference type="EMBL" id="QSND01000012">
    <property type="protein sequence ID" value="KAA6443596.1"/>
    <property type="molecule type" value="Genomic_DNA"/>
</dbReference>
<evidence type="ECO:0000256" key="2">
    <source>
        <dbReference type="ARBA" id="ARBA00022553"/>
    </source>
</evidence>
<evidence type="ECO:0000259" key="3">
    <source>
        <dbReference type="PROSITE" id="PS50075"/>
    </source>
</evidence>
<dbReference type="PROSITE" id="PS50075">
    <property type="entry name" value="CARRIER"/>
    <property type="match status" value="1"/>
</dbReference>
<evidence type="ECO:0000313" key="5">
    <source>
        <dbReference type="Proteomes" id="UP000324326"/>
    </source>
</evidence>
<keyword evidence="1" id="KW-0596">Phosphopantetheine</keyword>
<dbReference type="PANTHER" id="PTHR45527">
    <property type="entry name" value="NONRIBOSOMAL PEPTIDE SYNTHETASE"/>
    <property type="match status" value="1"/>
</dbReference>
<evidence type="ECO:0000256" key="1">
    <source>
        <dbReference type="ARBA" id="ARBA00022450"/>
    </source>
</evidence>
<dbReference type="GO" id="GO:0043041">
    <property type="term" value="P:amino acid activation for nonribosomal peptide biosynthetic process"/>
    <property type="evidence" value="ECO:0007669"/>
    <property type="project" value="TreeGrafter"/>
</dbReference>
<dbReference type="Gene3D" id="1.10.1200.10">
    <property type="entry name" value="ACP-like"/>
    <property type="match status" value="1"/>
</dbReference>
<dbReference type="InterPro" id="IPR036736">
    <property type="entry name" value="ACP-like_sf"/>
</dbReference>
<dbReference type="GO" id="GO:0005829">
    <property type="term" value="C:cytosol"/>
    <property type="evidence" value="ECO:0007669"/>
    <property type="project" value="TreeGrafter"/>
</dbReference>
<dbReference type="SUPFAM" id="SSF47336">
    <property type="entry name" value="ACP-like"/>
    <property type="match status" value="1"/>
</dbReference>
<dbReference type="InterPro" id="IPR025110">
    <property type="entry name" value="AMP-bd_C"/>
</dbReference>
<dbReference type="SUPFAM" id="SSF56801">
    <property type="entry name" value="Acetyl-CoA synthetase-like"/>
    <property type="match status" value="1"/>
</dbReference>